<evidence type="ECO:0000313" key="2">
    <source>
        <dbReference type="Proteomes" id="UP000240542"/>
    </source>
</evidence>
<dbReference type="RefSeq" id="WP_245929265.1">
    <property type="nucleotide sequence ID" value="NZ_PYGA01000040.1"/>
</dbReference>
<sequence>MRAYERPTLSRLGSFRMKTGRFFVGFFSDGNGGWNWSG</sequence>
<reference evidence="1 2" key="1">
    <citation type="submission" date="2018-03" db="EMBL/GenBank/DDBJ databases">
        <title>Genomic Encyclopedia of Archaeal and Bacterial Type Strains, Phase II (KMG-II): from individual species to whole genera.</title>
        <authorList>
            <person name="Goeker M."/>
        </authorList>
    </citation>
    <scope>NUCLEOTIDE SEQUENCE [LARGE SCALE GENOMIC DNA]</scope>
    <source>
        <strain evidence="1 2">DSM 45312</strain>
    </source>
</reference>
<dbReference type="AlphaFoldDB" id="A0A2P8CF04"/>
<dbReference type="Proteomes" id="UP000240542">
    <property type="component" value="Unassembled WGS sequence"/>
</dbReference>
<evidence type="ECO:0000313" key="1">
    <source>
        <dbReference type="EMBL" id="PSK83554.1"/>
    </source>
</evidence>
<protein>
    <recommendedName>
        <fullName evidence="3">Lasso RiPP family leader peptide-containing protein</fullName>
    </recommendedName>
</protein>
<keyword evidence="2" id="KW-1185">Reference proteome</keyword>
<proteinExistence type="predicted"/>
<dbReference type="InterPro" id="IPR046015">
    <property type="entry name" value="DUF5972"/>
</dbReference>
<dbReference type="Pfam" id="PF19397">
    <property type="entry name" value="DUF5972"/>
    <property type="match status" value="1"/>
</dbReference>
<evidence type="ECO:0008006" key="3">
    <source>
        <dbReference type="Google" id="ProtNLM"/>
    </source>
</evidence>
<organism evidence="1 2">
    <name type="scientific">Murinocardiopsis flavida</name>
    <dbReference type="NCBI Taxonomy" id="645275"/>
    <lineage>
        <taxon>Bacteria</taxon>
        <taxon>Bacillati</taxon>
        <taxon>Actinomycetota</taxon>
        <taxon>Actinomycetes</taxon>
        <taxon>Streptosporangiales</taxon>
        <taxon>Nocardiopsidaceae</taxon>
        <taxon>Murinocardiopsis</taxon>
    </lineage>
</organism>
<gene>
    <name evidence="1" type="ORF">CLV63_1406</name>
</gene>
<dbReference type="EMBL" id="PYGA01000040">
    <property type="protein sequence ID" value="PSK83554.1"/>
    <property type="molecule type" value="Genomic_DNA"/>
</dbReference>
<accession>A0A2P8CF04</accession>
<comment type="caution">
    <text evidence="1">The sequence shown here is derived from an EMBL/GenBank/DDBJ whole genome shotgun (WGS) entry which is preliminary data.</text>
</comment>
<name>A0A2P8CF04_9ACTN</name>